<evidence type="ECO:0000256" key="1">
    <source>
        <dbReference type="SAM" id="Phobius"/>
    </source>
</evidence>
<accession>Q8TJX8</accession>
<dbReference type="EMBL" id="AE010299">
    <property type="protein sequence ID" value="AAM07004.1"/>
    <property type="molecule type" value="Genomic_DNA"/>
</dbReference>
<keyword evidence="1" id="KW-0472">Membrane</keyword>
<reference evidence="2 3" key="1">
    <citation type="journal article" date="2002" name="Genome Res.">
        <title>The genome of Methanosarcina acetivorans reveals extensive metabolic and physiological diversity.</title>
        <authorList>
            <person name="Galagan J.E."/>
            <person name="Nusbaum C."/>
            <person name="Roy A."/>
            <person name="Endrizzi M.G."/>
            <person name="Macdonald P."/>
            <person name="FitzHugh W."/>
            <person name="Calvo S."/>
            <person name="Engels R."/>
            <person name="Smirnov S."/>
            <person name="Atnoor D."/>
            <person name="Brown A."/>
            <person name="Allen N."/>
            <person name="Naylor J."/>
            <person name="Stange-Thomann N."/>
            <person name="DeArellano K."/>
            <person name="Johnson R."/>
            <person name="Linton L."/>
            <person name="McEwan P."/>
            <person name="McKernan K."/>
            <person name="Talamas J."/>
            <person name="Tirrell A."/>
            <person name="Ye W."/>
            <person name="Zimmer A."/>
            <person name="Barber R.D."/>
            <person name="Cann I."/>
            <person name="Graham D.E."/>
            <person name="Grahame D.A."/>
            <person name="Guss A."/>
            <person name="Hedderich R."/>
            <person name="Ingram-Smith C."/>
            <person name="Kuettner C.H."/>
            <person name="Krzycki J.A."/>
            <person name="Leigh J.A."/>
            <person name="Li W."/>
            <person name="Liu J."/>
            <person name="Mukhopadhyay B."/>
            <person name="Reeve J.N."/>
            <person name="Smith K."/>
            <person name="Springer T.A."/>
            <person name="Umayam L.A."/>
            <person name="White O."/>
            <person name="White R.H."/>
            <person name="de Macario E.C."/>
            <person name="Ferry J.G."/>
            <person name="Jarrell K.F."/>
            <person name="Jing H."/>
            <person name="Macario A.J.L."/>
            <person name="Paulsen I."/>
            <person name="Pritchett M."/>
            <person name="Sowers K.R."/>
            <person name="Swanson R.V."/>
            <person name="Zinder S.H."/>
            <person name="Lander E."/>
            <person name="Metcalf W.W."/>
            <person name="Birren B."/>
        </authorList>
    </citation>
    <scope>NUCLEOTIDE SEQUENCE [LARGE SCALE GENOMIC DNA]</scope>
    <source>
        <strain evidence="3">ATCC 35395 / DSM 2834 / JCM 12185 / C2A</strain>
    </source>
</reference>
<feature type="transmembrane region" description="Helical" evidence="1">
    <location>
        <begin position="32"/>
        <end position="53"/>
    </location>
</feature>
<name>Q8TJX8_METAC</name>
<dbReference type="InParanoid" id="Q8TJX8"/>
<dbReference type="EnsemblBacteria" id="AAM07004">
    <property type="protein sequence ID" value="AAM07004"/>
    <property type="gene ID" value="MA_3649"/>
</dbReference>
<sequence>MYLIILFKEICSMVTKHITKIGVLSLGKVSGAIYAIMGFIFGAILTLTSIGMGSVMGNEGAFAGLLFGAGAIIALPIFYGILGFIGGIITAFVYNVATGFIGGLEIELE</sequence>
<keyword evidence="1" id="KW-0812">Transmembrane</keyword>
<keyword evidence="1" id="KW-1133">Transmembrane helix</keyword>
<evidence type="ECO:0000313" key="3">
    <source>
        <dbReference type="Proteomes" id="UP000002487"/>
    </source>
</evidence>
<organism evidence="2 3">
    <name type="scientific">Methanosarcina acetivorans (strain ATCC 35395 / DSM 2834 / JCM 12185 / C2A)</name>
    <dbReference type="NCBI Taxonomy" id="188937"/>
    <lineage>
        <taxon>Archaea</taxon>
        <taxon>Methanobacteriati</taxon>
        <taxon>Methanobacteriota</taxon>
        <taxon>Stenosarchaea group</taxon>
        <taxon>Methanomicrobia</taxon>
        <taxon>Methanosarcinales</taxon>
        <taxon>Methanosarcinaceae</taxon>
        <taxon>Methanosarcina</taxon>
    </lineage>
</organism>
<feature type="transmembrane region" description="Helical" evidence="1">
    <location>
        <begin position="65"/>
        <end position="94"/>
    </location>
</feature>
<protein>
    <recommendedName>
        <fullName evidence="4">DUF3566 domain-containing protein</fullName>
    </recommendedName>
</protein>
<keyword evidence="3" id="KW-1185">Reference proteome</keyword>
<gene>
    <name evidence="2" type="ordered locus">MA_3649</name>
</gene>
<dbReference type="AlphaFoldDB" id="Q8TJX8"/>
<evidence type="ECO:0000313" key="2">
    <source>
        <dbReference type="EMBL" id="AAM07004.1"/>
    </source>
</evidence>
<proteinExistence type="predicted"/>
<dbReference type="KEGG" id="mac:MA_3649"/>
<dbReference type="Proteomes" id="UP000002487">
    <property type="component" value="Chromosome"/>
</dbReference>
<evidence type="ECO:0008006" key="4">
    <source>
        <dbReference type="Google" id="ProtNLM"/>
    </source>
</evidence>
<dbReference type="HOGENOM" id="CLU_178216_1_0_2"/>